<accession>A0A5B0HDG1</accession>
<gene>
    <name evidence="1" type="ORF">FVF58_09495</name>
</gene>
<proteinExistence type="predicted"/>
<reference evidence="1 2" key="1">
    <citation type="submission" date="2019-08" db="EMBL/GenBank/DDBJ databases">
        <title>Paraburkholderia sp. DCY113.</title>
        <authorList>
            <person name="Kang J."/>
        </authorList>
    </citation>
    <scope>NUCLEOTIDE SEQUENCE [LARGE SCALE GENOMIC DNA]</scope>
    <source>
        <strain evidence="1 2">DCY113</strain>
    </source>
</reference>
<dbReference type="RefSeq" id="WP_149669644.1">
    <property type="nucleotide sequence ID" value="NZ_VTUZ01000005.1"/>
</dbReference>
<sequence>MARQYDPRLREFADVREAAFLDAIEKHGKPTLAAKALGLHHSVVIRALDNLEKRAAKMGFSPRHDMTRACPPGFRSRGTSTLVKGDGTIAMQWVKTEVDKSQDEAILREFAESLADGVKALAPITPPPEHTLSDLLCVYPQGDPHVGLHSWWAEAGEDFDLKIAERLMCAAIDRLVAIAPAAETALLLNLGDMFHADNQKNESQSGHKLDVDGRWAKVQQVGLRAMLHCVRRLLEKHKRVILRINRGNHDGHSAYALALMISCYFHDEPRVEVDLSPAVAWYFQFGKVLMGSTHGDTIKGPDMLPIMAADEPEKWGETTHRYWYVGHVHHQDIKEYRGGTVEYFRTLAARDAWHAGQGYRAGRDMRLIVHHRIHGEIERHRADIGMLQEAA</sequence>
<comment type="caution">
    <text evidence="1">The sequence shown here is derived from an EMBL/GenBank/DDBJ whole genome shotgun (WGS) entry which is preliminary data.</text>
</comment>
<dbReference type="EMBL" id="VTUZ01000005">
    <property type="protein sequence ID" value="KAA1013014.1"/>
    <property type="molecule type" value="Genomic_DNA"/>
</dbReference>
<dbReference type="SUPFAM" id="SSF56300">
    <property type="entry name" value="Metallo-dependent phosphatases"/>
    <property type="match status" value="1"/>
</dbReference>
<protein>
    <submittedName>
        <fullName evidence="1">Oxidoreductase</fullName>
    </submittedName>
</protein>
<dbReference type="InterPro" id="IPR029052">
    <property type="entry name" value="Metallo-depent_PP-like"/>
</dbReference>
<dbReference type="AlphaFoldDB" id="A0A5B0HDG1"/>
<organism evidence="1 2">
    <name type="scientific">Paraburkholderia panacisoli</name>
    <dbReference type="NCBI Taxonomy" id="2603818"/>
    <lineage>
        <taxon>Bacteria</taxon>
        <taxon>Pseudomonadati</taxon>
        <taxon>Pseudomonadota</taxon>
        <taxon>Betaproteobacteria</taxon>
        <taxon>Burkholderiales</taxon>
        <taxon>Burkholderiaceae</taxon>
        <taxon>Paraburkholderia</taxon>
    </lineage>
</organism>
<keyword evidence="2" id="KW-1185">Reference proteome</keyword>
<evidence type="ECO:0000313" key="2">
    <source>
        <dbReference type="Proteomes" id="UP000325273"/>
    </source>
</evidence>
<name>A0A5B0HDG1_9BURK</name>
<evidence type="ECO:0000313" key="1">
    <source>
        <dbReference type="EMBL" id="KAA1013014.1"/>
    </source>
</evidence>
<dbReference type="Proteomes" id="UP000325273">
    <property type="component" value="Unassembled WGS sequence"/>
</dbReference>